<reference evidence="1" key="1">
    <citation type="submission" date="2021-01" db="EMBL/GenBank/DDBJ databases">
        <authorList>
            <consortium name="Genoscope - CEA"/>
            <person name="William W."/>
        </authorList>
    </citation>
    <scope>NUCLEOTIDE SEQUENCE</scope>
</reference>
<sequence>MSLDMFNQEHNHRQYIRVQCVMLTLRLKSYGKELKIVLATNINPKIVGGKRQSFFTAVSSEGHRTHIYFDSETAAGKEEFDNSAHCRLTGDGTDQTASSLKLVDTELPRSLAEIVGNTYTFQLKLKDFNFTSKHQTFTISGVFPSRELAPAPAFVVNEGAQVPEASQPEVVATGSDVKVDNTCSVRGAIYIGWFTCRTYSISQ</sequence>
<proteinExistence type="predicted"/>
<evidence type="ECO:0000313" key="1">
    <source>
        <dbReference type="EMBL" id="CAF2164348.1"/>
    </source>
</evidence>
<protein>
    <submittedName>
        <fullName evidence="1">(rape) hypothetical protein</fullName>
    </submittedName>
</protein>
<dbReference type="EMBL" id="HG994361">
    <property type="protein sequence ID" value="CAF2164348.1"/>
    <property type="molecule type" value="Genomic_DNA"/>
</dbReference>
<name>A0A816YW27_BRANA</name>
<dbReference type="Proteomes" id="UP001295469">
    <property type="component" value="Chromosome A07"/>
</dbReference>
<gene>
    <name evidence="1" type="ORF">DARMORV10_A07P18060.1</name>
</gene>
<dbReference type="AlphaFoldDB" id="A0A816YW27"/>
<organism evidence="1">
    <name type="scientific">Brassica napus</name>
    <name type="common">Rape</name>
    <dbReference type="NCBI Taxonomy" id="3708"/>
    <lineage>
        <taxon>Eukaryota</taxon>
        <taxon>Viridiplantae</taxon>
        <taxon>Streptophyta</taxon>
        <taxon>Embryophyta</taxon>
        <taxon>Tracheophyta</taxon>
        <taxon>Spermatophyta</taxon>
        <taxon>Magnoliopsida</taxon>
        <taxon>eudicotyledons</taxon>
        <taxon>Gunneridae</taxon>
        <taxon>Pentapetalae</taxon>
        <taxon>rosids</taxon>
        <taxon>malvids</taxon>
        <taxon>Brassicales</taxon>
        <taxon>Brassicaceae</taxon>
        <taxon>Brassiceae</taxon>
        <taxon>Brassica</taxon>
    </lineage>
</organism>
<accession>A0A816YW27</accession>